<reference evidence="7" key="1">
    <citation type="journal article" date="2020" name="Biotechnol. Biofuels">
        <title>New insights from the biogas microbiome by comprehensive genome-resolved metagenomics of nearly 1600 species originating from multiple anaerobic digesters.</title>
        <authorList>
            <person name="Campanaro S."/>
            <person name="Treu L."/>
            <person name="Rodriguez-R L.M."/>
            <person name="Kovalovszki A."/>
            <person name="Ziels R.M."/>
            <person name="Maus I."/>
            <person name="Zhu X."/>
            <person name="Kougias P.G."/>
            <person name="Basile A."/>
            <person name="Luo G."/>
            <person name="Schluter A."/>
            <person name="Konstantinidis K.T."/>
            <person name="Angelidaki I."/>
        </authorList>
    </citation>
    <scope>NUCLEOTIDE SEQUENCE</scope>
    <source>
        <strain evidence="7">AS01afH2WH_6</strain>
    </source>
</reference>
<dbReference type="PANTHER" id="PTHR42711:SF17">
    <property type="entry name" value="ABC TRANSPORTER ATP-BINDING PROTEIN"/>
    <property type="match status" value="1"/>
</dbReference>
<accession>A0A971CZ09</accession>
<dbReference type="InterPro" id="IPR050763">
    <property type="entry name" value="ABC_transporter_ATP-binding"/>
</dbReference>
<comment type="subcellular location">
    <subcellularLocation>
        <location evidence="1">Cell membrane</location>
        <topology evidence="1">Peripheral membrane protein</topology>
    </subcellularLocation>
</comment>
<dbReference type="EMBL" id="JAAXZR010000016">
    <property type="protein sequence ID" value="NLT79392.1"/>
    <property type="molecule type" value="Genomic_DNA"/>
</dbReference>
<proteinExistence type="predicted"/>
<keyword evidence="2" id="KW-0813">Transport</keyword>
<dbReference type="RefSeq" id="WP_273173191.1">
    <property type="nucleotide sequence ID" value="NZ_JAAXZR010000016.1"/>
</dbReference>
<reference evidence="7" key="2">
    <citation type="submission" date="2020-01" db="EMBL/GenBank/DDBJ databases">
        <authorList>
            <person name="Campanaro S."/>
        </authorList>
    </citation>
    <scope>NUCLEOTIDE SEQUENCE</scope>
    <source>
        <strain evidence="7">AS01afH2WH_6</strain>
    </source>
</reference>
<dbReference type="InterPro" id="IPR003593">
    <property type="entry name" value="AAA+_ATPase"/>
</dbReference>
<dbReference type="CDD" id="cd03230">
    <property type="entry name" value="ABC_DR_subfamily_A"/>
    <property type="match status" value="1"/>
</dbReference>
<evidence type="ECO:0000256" key="4">
    <source>
        <dbReference type="ARBA" id="ARBA00022840"/>
    </source>
</evidence>
<dbReference type="SUPFAM" id="SSF52540">
    <property type="entry name" value="P-loop containing nucleoside triphosphate hydrolases"/>
    <property type="match status" value="1"/>
</dbReference>
<keyword evidence="4 7" id="KW-0067">ATP-binding</keyword>
<dbReference type="Pfam" id="PF00005">
    <property type="entry name" value="ABC_tran"/>
    <property type="match status" value="1"/>
</dbReference>
<evidence type="ECO:0000259" key="6">
    <source>
        <dbReference type="PROSITE" id="PS50893"/>
    </source>
</evidence>
<dbReference type="GO" id="GO:0005886">
    <property type="term" value="C:plasma membrane"/>
    <property type="evidence" value="ECO:0007669"/>
    <property type="project" value="UniProtKB-SubCell"/>
</dbReference>
<feature type="domain" description="ABC transporter" evidence="6">
    <location>
        <begin position="9"/>
        <end position="240"/>
    </location>
</feature>
<gene>
    <name evidence="7" type="ORF">GXW98_03785</name>
</gene>
<dbReference type="AlphaFoldDB" id="A0A971CZ09"/>
<name>A0A971CZ09_9BIFI</name>
<dbReference type="GO" id="GO:0046677">
    <property type="term" value="P:response to antibiotic"/>
    <property type="evidence" value="ECO:0007669"/>
    <property type="project" value="UniProtKB-KW"/>
</dbReference>
<dbReference type="PANTHER" id="PTHR42711">
    <property type="entry name" value="ABC TRANSPORTER ATP-BINDING PROTEIN"/>
    <property type="match status" value="1"/>
</dbReference>
<evidence type="ECO:0000256" key="5">
    <source>
        <dbReference type="ARBA" id="ARBA00023251"/>
    </source>
</evidence>
<dbReference type="Gene3D" id="3.40.50.300">
    <property type="entry name" value="P-loop containing nucleotide triphosphate hydrolases"/>
    <property type="match status" value="1"/>
</dbReference>
<dbReference type="SMART" id="SM00382">
    <property type="entry name" value="AAA"/>
    <property type="match status" value="1"/>
</dbReference>
<keyword evidence="5" id="KW-0046">Antibiotic resistance</keyword>
<evidence type="ECO:0000256" key="3">
    <source>
        <dbReference type="ARBA" id="ARBA00022741"/>
    </source>
</evidence>
<organism evidence="7 8">
    <name type="scientific">Bifidobacterium crudilactis</name>
    <dbReference type="NCBI Taxonomy" id="327277"/>
    <lineage>
        <taxon>Bacteria</taxon>
        <taxon>Bacillati</taxon>
        <taxon>Actinomycetota</taxon>
        <taxon>Actinomycetes</taxon>
        <taxon>Bifidobacteriales</taxon>
        <taxon>Bifidobacteriaceae</taxon>
        <taxon>Bifidobacterium</taxon>
    </lineage>
</organism>
<dbReference type="Proteomes" id="UP000767327">
    <property type="component" value="Unassembled WGS sequence"/>
</dbReference>
<dbReference type="InterPro" id="IPR003439">
    <property type="entry name" value="ABC_transporter-like_ATP-bd"/>
</dbReference>
<protein>
    <submittedName>
        <fullName evidence="7">ABC transporter ATP-binding protein</fullName>
    </submittedName>
</protein>
<evidence type="ECO:0000256" key="1">
    <source>
        <dbReference type="ARBA" id="ARBA00004202"/>
    </source>
</evidence>
<evidence type="ECO:0000313" key="8">
    <source>
        <dbReference type="Proteomes" id="UP000767327"/>
    </source>
</evidence>
<dbReference type="InterPro" id="IPR027417">
    <property type="entry name" value="P-loop_NTPase"/>
</dbReference>
<dbReference type="GO" id="GO:0016887">
    <property type="term" value="F:ATP hydrolysis activity"/>
    <property type="evidence" value="ECO:0007669"/>
    <property type="project" value="InterPro"/>
</dbReference>
<dbReference type="GO" id="GO:0005524">
    <property type="term" value="F:ATP binding"/>
    <property type="evidence" value="ECO:0007669"/>
    <property type="project" value="UniProtKB-KW"/>
</dbReference>
<dbReference type="PROSITE" id="PS50893">
    <property type="entry name" value="ABC_TRANSPORTER_2"/>
    <property type="match status" value="1"/>
</dbReference>
<sequence>MHNTRLTALKCSHLAKAYKGRTVLEDVGFQLEYGEILAILGRNGAGKTTLTSIACGLEQADSGDIRTAGMIPSRAPARTFGRTVGLAPQQLGIYPQLSVIQNLTCTAMLHGLTKTQAVRSSNDVMDMLGLHDQRDIRAEHLSGGQQRRLHTAMAIVHHPTVLFLDEPTAGADVEARAEIIESVKELAANGTAVVYTTHYLEEVESLQANVAFLVDGRIVDRGDQRTVVAAHTSPSVHVRFVGDHQPVVEGWNITDGHLEPQAPVDEPGQMLASLLRQPATINLELQDVQVIHANLENAYLNIVGSTPKKAQA</sequence>
<evidence type="ECO:0000313" key="7">
    <source>
        <dbReference type="EMBL" id="NLT79392.1"/>
    </source>
</evidence>
<evidence type="ECO:0000256" key="2">
    <source>
        <dbReference type="ARBA" id="ARBA00022448"/>
    </source>
</evidence>
<comment type="caution">
    <text evidence="7">The sequence shown here is derived from an EMBL/GenBank/DDBJ whole genome shotgun (WGS) entry which is preliminary data.</text>
</comment>
<keyword evidence="3" id="KW-0547">Nucleotide-binding</keyword>